<name>A0ABD0MY58_CIRMR</name>
<reference evidence="1 2" key="1">
    <citation type="submission" date="2024-05" db="EMBL/GenBank/DDBJ databases">
        <title>Genome sequencing and assembly of Indian major carp, Cirrhinus mrigala (Hamilton, 1822).</title>
        <authorList>
            <person name="Mohindra V."/>
            <person name="Chowdhury L.M."/>
            <person name="Lal K."/>
            <person name="Jena J.K."/>
        </authorList>
    </citation>
    <scope>NUCLEOTIDE SEQUENCE [LARGE SCALE GENOMIC DNA]</scope>
    <source>
        <strain evidence="1">CM1030</strain>
        <tissue evidence="1">Blood</tissue>
    </source>
</reference>
<gene>
    <name evidence="1" type="ORF">M9458_049173</name>
</gene>
<dbReference type="Proteomes" id="UP001529510">
    <property type="component" value="Unassembled WGS sequence"/>
</dbReference>
<accession>A0ABD0MY58</accession>
<proteinExistence type="predicted"/>
<evidence type="ECO:0008006" key="3">
    <source>
        <dbReference type="Google" id="ProtNLM"/>
    </source>
</evidence>
<keyword evidence="2" id="KW-1185">Reference proteome</keyword>
<feature type="non-terminal residue" evidence="1">
    <location>
        <position position="1"/>
    </location>
</feature>
<organism evidence="1 2">
    <name type="scientific">Cirrhinus mrigala</name>
    <name type="common">Mrigala</name>
    <dbReference type="NCBI Taxonomy" id="683832"/>
    <lineage>
        <taxon>Eukaryota</taxon>
        <taxon>Metazoa</taxon>
        <taxon>Chordata</taxon>
        <taxon>Craniata</taxon>
        <taxon>Vertebrata</taxon>
        <taxon>Euteleostomi</taxon>
        <taxon>Actinopterygii</taxon>
        <taxon>Neopterygii</taxon>
        <taxon>Teleostei</taxon>
        <taxon>Ostariophysi</taxon>
        <taxon>Cypriniformes</taxon>
        <taxon>Cyprinidae</taxon>
        <taxon>Labeoninae</taxon>
        <taxon>Labeonini</taxon>
        <taxon>Cirrhinus</taxon>
    </lineage>
</organism>
<feature type="non-terminal residue" evidence="1">
    <location>
        <position position="50"/>
    </location>
</feature>
<sequence length="50" mass="6041">ITNYEEYSLIQEQVEEKREDGMGTLKKDRTLLRDERKMEKLKAKLHTDDD</sequence>
<dbReference type="AlphaFoldDB" id="A0ABD0MY58"/>
<evidence type="ECO:0000313" key="2">
    <source>
        <dbReference type="Proteomes" id="UP001529510"/>
    </source>
</evidence>
<protein>
    <recommendedName>
        <fullName evidence="3">DUF465 domain-containing protein</fullName>
    </recommendedName>
</protein>
<comment type="caution">
    <text evidence="1">The sequence shown here is derived from an EMBL/GenBank/DDBJ whole genome shotgun (WGS) entry which is preliminary data.</text>
</comment>
<dbReference type="EMBL" id="JAMKFB020000025">
    <property type="protein sequence ID" value="KAL0154910.1"/>
    <property type="molecule type" value="Genomic_DNA"/>
</dbReference>
<dbReference type="Gene3D" id="3.10.20.90">
    <property type="entry name" value="Phosphatidylinositol 3-kinase Catalytic Subunit, Chain A, domain 1"/>
    <property type="match status" value="1"/>
</dbReference>
<evidence type="ECO:0000313" key="1">
    <source>
        <dbReference type="EMBL" id="KAL0154910.1"/>
    </source>
</evidence>